<dbReference type="GO" id="GO:0004519">
    <property type="term" value="F:endonuclease activity"/>
    <property type="evidence" value="ECO:0007669"/>
    <property type="project" value="UniProtKB-KW"/>
</dbReference>
<feature type="chain" id="PRO_5031070817" evidence="4">
    <location>
        <begin position="23"/>
        <end position="232"/>
    </location>
</feature>
<feature type="signal peptide" evidence="4">
    <location>
        <begin position="1"/>
        <end position="22"/>
    </location>
</feature>
<dbReference type="Pfam" id="PF04231">
    <property type="entry name" value="Endonuclease_1"/>
    <property type="match status" value="1"/>
</dbReference>
<name>A0A7W2KDP6_9PSED</name>
<evidence type="ECO:0000256" key="1">
    <source>
        <dbReference type="ARBA" id="ARBA00006429"/>
    </source>
</evidence>
<dbReference type="EMBL" id="JACGCX010000002">
    <property type="protein sequence ID" value="MBA6096601.1"/>
    <property type="molecule type" value="Genomic_DNA"/>
</dbReference>
<sequence>MSIPLFAATGLLLLCAAPVVQAEAPRTFQEAKKVAWKLYAPQSTEFYCGCKYKGNKVDLASCGYTPRKSARRAARIEWEHIVPAWQIGHQRQCWQSGGRKQCSQHDEVYKRAEADLHNLVPSIGEVNGDRSNFSFGWLPEQRGQYGSCLTQVDFKTRKVMPRPSIRGMIARTYFYMSKQYNLRLSRQDRQLFEAWNKTYPPQPWELQRNQRVACVMGRGNEFVGPVNLKACG</sequence>
<dbReference type="PANTHER" id="PTHR33607">
    <property type="entry name" value="ENDONUCLEASE-1"/>
    <property type="match status" value="1"/>
</dbReference>
<keyword evidence="4" id="KW-0732">Signal</keyword>
<comment type="similarity">
    <text evidence="1">Belongs to the EndA/NucM nuclease family.</text>
</comment>
<dbReference type="Proteomes" id="UP000545074">
    <property type="component" value="Unassembled WGS sequence"/>
</dbReference>
<gene>
    <name evidence="5" type="ORF">H4C80_05490</name>
</gene>
<dbReference type="GO" id="GO:0016787">
    <property type="term" value="F:hydrolase activity"/>
    <property type="evidence" value="ECO:0007669"/>
    <property type="project" value="UniProtKB-KW"/>
</dbReference>
<keyword evidence="3" id="KW-0378">Hydrolase</keyword>
<dbReference type="RefSeq" id="WP_054911921.1">
    <property type="nucleotide sequence ID" value="NZ_JACGCX010000002.1"/>
</dbReference>
<comment type="caution">
    <text evidence="5">The sequence shown here is derived from an EMBL/GenBank/DDBJ whole genome shotgun (WGS) entry which is preliminary data.</text>
</comment>
<dbReference type="InterPro" id="IPR044925">
    <property type="entry name" value="His-Me_finger_sf"/>
</dbReference>
<protein>
    <submittedName>
        <fullName evidence="5">Endonuclease</fullName>
    </submittedName>
</protein>
<keyword evidence="5" id="KW-0255">Endonuclease</keyword>
<dbReference type="AlphaFoldDB" id="A0A7W2KDP6"/>
<dbReference type="SUPFAM" id="SSF54060">
    <property type="entry name" value="His-Me finger endonucleases"/>
    <property type="match status" value="1"/>
</dbReference>
<evidence type="ECO:0000313" key="5">
    <source>
        <dbReference type="EMBL" id="MBA6096601.1"/>
    </source>
</evidence>
<organism evidence="5 6">
    <name type="scientific">Pseudomonas juntendi</name>
    <dbReference type="NCBI Taxonomy" id="2666183"/>
    <lineage>
        <taxon>Bacteria</taxon>
        <taxon>Pseudomonadati</taxon>
        <taxon>Pseudomonadota</taxon>
        <taxon>Gammaproteobacteria</taxon>
        <taxon>Pseudomonadales</taxon>
        <taxon>Pseudomonadaceae</taxon>
        <taxon>Pseudomonas</taxon>
    </lineage>
</organism>
<evidence type="ECO:0000256" key="2">
    <source>
        <dbReference type="ARBA" id="ARBA00022722"/>
    </source>
</evidence>
<evidence type="ECO:0000313" key="6">
    <source>
        <dbReference type="Proteomes" id="UP000545074"/>
    </source>
</evidence>
<dbReference type="InterPro" id="IPR007346">
    <property type="entry name" value="Endonuclease-I"/>
</dbReference>
<reference evidence="5 6" key="1">
    <citation type="submission" date="2020-07" db="EMBL/GenBank/DDBJ databases">
        <title>Diversity of carbapenemase encoding genes among Pseudomonas putida group clinical isolates in a tertiary Brazilian hospital.</title>
        <authorList>
            <person name="Alberto-Lei F."/>
            <person name="Nodari C.S."/>
            <person name="Streling A.P."/>
            <person name="Paulino J.T."/>
            <person name="Bessa-Neto F.O."/>
            <person name="Cayo R."/>
            <person name="Gales A.C."/>
        </authorList>
    </citation>
    <scope>NUCLEOTIDE SEQUENCE [LARGE SCALE GENOMIC DNA]</scope>
    <source>
        <strain evidence="5 6">12815</strain>
    </source>
</reference>
<keyword evidence="2" id="KW-0540">Nuclease</keyword>
<evidence type="ECO:0000256" key="4">
    <source>
        <dbReference type="SAM" id="SignalP"/>
    </source>
</evidence>
<accession>A0A7W2KDP6</accession>
<dbReference type="PANTHER" id="PTHR33607:SF2">
    <property type="entry name" value="ENDONUCLEASE-1"/>
    <property type="match status" value="1"/>
</dbReference>
<evidence type="ECO:0000256" key="3">
    <source>
        <dbReference type="ARBA" id="ARBA00022801"/>
    </source>
</evidence>
<proteinExistence type="inferred from homology"/>